<keyword evidence="2" id="KW-0378">Hydrolase</keyword>
<evidence type="ECO:0000313" key="5">
    <source>
        <dbReference type="Proteomes" id="UP000007881"/>
    </source>
</evidence>
<dbReference type="Proteomes" id="UP000007881">
    <property type="component" value="Chromosome"/>
</dbReference>
<dbReference type="InterPro" id="IPR044150">
    <property type="entry name" value="HDAC_classIV"/>
</dbReference>
<protein>
    <submittedName>
        <fullName evidence="4">Putative deacetylase</fullName>
    </submittedName>
</protein>
<comment type="similarity">
    <text evidence="1">Belongs to the histone deacetylase family.</text>
</comment>
<dbReference type="RefSeq" id="WP_014438347.1">
    <property type="nucleotide sequence ID" value="NC_017080.1"/>
</dbReference>
<dbReference type="HOGENOM" id="CLU_007727_1_0_0"/>
<dbReference type="PRINTS" id="PR01270">
    <property type="entry name" value="HDASUPER"/>
</dbReference>
<dbReference type="PANTHER" id="PTHR10625:SF19">
    <property type="entry name" value="HISTONE DEACETYLASE 12"/>
    <property type="match status" value="1"/>
</dbReference>
<evidence type="ECO:0000256" key="2">
    <source>
        <dbReference type="ARBA" id="ARBA00022801"/>
    </source>
</evidence>
<dbReference type="InterPro" id="IPR037138">
    <property type="entry name" value="His_deacetylse_dom_sf"/>
</dbReference>
<reference evidence="4 5" key="1">
    <citation type="submission" date="2012-02" db="EMBL/GenBank/DDBJ databases">
        <title>Complete genome sequence of Phycisphaera mikurensis NBRC 102666.</title>
        <authorList>
            <person name="Ankai A."/>
            <person name="Hosoyama A."/>
            <person name="Terui Y."/>
            <person name="Sekine M."/>
            <person name="Fukai R."/>
            <person name="Kato Y."/>
            <person name="Nakamura S."/>
            <person name="Yamada-Narita S."/>
            <person name="Kawakoshi A."/>
            <person name="Fukunaga Y."/>
            <person name="Yamazaki S."/>
            <person name="Fujita N."/>
        </authorList>
    </citation>
    <scope>NUCLEOTIDE SEQUENCE [LARGE SCALE GENOMIC DNA]</scope>
    <source>
        <strain evidence="5">NBRC 102666 / KCTC 22515 / FYK2301M01</strain>
    </source>
</reference>
<sequence length="315" mass="33501">MTPLPPGHRFPMPKFGHLHDHLAAVGLLGPGNLHRPEPAAVETLGRAHDPAYADAFLSGRLDRDALRTLGLPWSAGLAARTVTALGGTVLAARLALRHGLAANLAGGTHHAHRGHGAGFCIFNDLAVAALTLLEEDAVDQVLIVDLDVHQGDGTARILRHEPRAFTLSVHCASNYPARKARSDLDVPLPDGLGDAGYLRVLGHGDEASGFRGLGWLLEQVEPDLVLYDAGVDVHADDKLGRLAMTDAGLRERDRAVLEACRGQGVPVACVIGGGYGDDRVALAQRHGILHEEVARRWRAERARDASRTAAARSLP</sequence>
<dbReference type="InterPro" id="IPR000286">
    <property type="entry name" value="HDACs"/>
</dbReference>
<name>I0IIQ1_PHYMF</name>
<keyword evidence="5" id="KW-1185">Reference proteome</keyword>
<dbReference type="PANTHER" id="PTHR10625">
    <property type="entry name" value="HISTONE DEACETYLASE HDAC1-RELATED"/>
    <property type="match status" value="1"/>
</dbReference>
<dbReference type="GO" id="GO:0004407">
    <property type="term" value="F:histone deacetylase activity"/>
    <property type="evidence" value="ECO:0007669"/>
    <property type="project" value="InterPro"/>
</dbReference>
<evidence type="ECO:0000256" key="1">
    <source>
        <dbReference type="ARBA" id="ARBA00005947"/>
    </source>
</evidence>
<accession>I0IIQ1</accession>
<organism evidence="4 5">
    <name type="scientific">Phycisphaera mikurensis (strain NBRC 102666 / KCTC 22515 / FYK2301M01)</name>
    <dbReference type="NCBI Taxonomy" id="1142394"/>
    <lineage>
        <taxon>Bacteria</taxon>
        <taxon>Pseudomonadati</taxon>
        <taxon>Planctomycetota</taxon>
        <taxon>Phycisphaerae</taxon>
        <taxon>Phycisphaerales</taxon>
        <taxon>Phycisphaeraceae</taxon>
        <taxon>Phycisphaera</taxon>
    </lineage>
</organism>
<dbReference type="SUPFAM" id="SSF52768">
    <property type="entry name" value="Arginase/deacetylase"/>
    <property type="match status" value="1"/>
</dbReference>
<dbReference type="AlphaFoldDB" id="I0IIQ1"/>
<dbReference type="EMBL" id="AP012338">
    <property type="protein sequence ID" value="BAM05139.1"/>
    <property type="molecule type" value="Genomic_DNA"/>
</dbReference>
<dbReference type="KEGG" id="phm:PSMK_29800"/>
<proteinExistence type="inferred from homology"/>
<dbReference type="InterPro" id="IPR023801">
    <property type="entry name" value="His_deacetylse_dom"/>
</dbReference>
<evidence type="ECO:0000259" key="3">
    <source>
        <dbReference type="Pfam" id="PF00850"/>
    </source>
</evidence>
<dbReference type="CDD" id="cd09993">
    <property type="entry name" value="HDAC_classIV"/>
    <property type="match status" value="1"/>
</dbReference>
<dbReference type="STRING" id="1142394.PSMK_29800"/>
<evidence type="ECO:0000313" key="4">
    <source>
        <dbReference type="EMBL" id="BAM05139.1"/>
    </source>
</evidence>
<dbReference type="Gene3D" id="3.40.800.20">
    <property type="entry name" value="Histone deacetylase domain"/>
    <property type="match status" value="1"/>
</dbReference>
<feature type="domain" description="Histone deacetylase" evidence="3">
    <location>
        <begin position="12"/>
        <end position="282"/>
    </location>
</feature>
<dbReference type="GO" id="GO:0040029">
    <property type="term" value="P:epigenetic regulation of gene expression"/>
    <property type="evidence" value="ECO:0007669"/>
    <property type="project" value="TreeGrafter"/>
</dbReference>
<dbReference type="Pfam" id="PF00850">
    <property type="entry name" value="Hist_deacetyl"/>
    <property type="match status" value="1"/>
</dbReference>
<gene>
    <name evidence="4" type="ordered locus">PSMK_29800</name>
</gene>
<dbReference type="InterPro" id="IPR023696">
    <property type="entry name" value="Ureohydrolase_dom_sf"/>
</dbReference>
<dbReference type="GO" id="GO:0016787">
    <property type="term" value="F:hydrolase activity"/>
    <property type="evidence" value="ECO:0007669"/>
    <property type="project" value="UniProtKB-KW"/>
</dbReference>
<dbReference type="eggNOG" id="COG0123">
    <property type="taxonomic scope" value="Bacteria"/>
</dbReference>